<evidence type="ECO:0000313" key="1">
    <source>
        <dbReference type="EnsemblMetazoa" id="PPA28460.1"/>
    </source>
</evidence>
<dbReference type="AlphaFoldDB" id="A0A2A6CK18"/>
<name>A0A2A6CK18_PRIPA</name>
<organism evidence="1 2">
    <name type="scientific">Pristionchus pacificus</name>
    <name type="common">Parasitic nematode worm</name>
    <dbReference type="NCBI Taxonomy" id="54126"/>
    <lineage>
        <taxon>Eukaryota</taxon>
        <taxon>Metazoa</taxon>
        <taxon>Ecdysozoa</taxon>
        <taxon>Nematoda</taxon>
        <taxon>Chromadorea</taxon>
        <taxon>Rhabditida</taxon>
        <taxon>Rhabditina</taxon>
        <taxon>Diplogasteromorpha</taxon>
        <taxon>Diplogasteroidea</taxon>
        <taxon>Neodiplogasteridae</taxon>
        <taxon>Pristionchus</taxon>
    </lineage>
</organism>
<accession>A0A2A6CK18</accession>
<proteinExistence type="predicted"/>
<accession>A0A8R1YKC8</accession>
<evidence type="ECO:0000313" key="2">
    <source>
        <dbReference type="Proteomes" id="UP000005239"/>
    </source>
</evidence>
<dbReference type="EnsemblMetazoa" id="PPA28460.1">
    <property type="protein sequence ID" value="PPA28460.1"/>
    <property type="gene ID" value="WBGene00118014"/>
</dbReference>
<keyword evidence="2" id="KW-1185">Reference proteome</keyword>
<sequence length="156" mass="16275">MVCISTLLTTLLAASATLRTTSACHAGMARDVAQAVIENAEEGSGVEVTIEGSGLHALIDHVDTVNAAVHGEDDCLLLSYKCPTGADCVLPIEDVPSIRGCGDHADYSLRVGATGDGPYESIRCLNGVWYNPAGKSLDALLEKAPVIYCERFVPAG</sequence>
<reference evidence="1" key="2">
    <citation type="submission" date="2022-06" db="UniProtKB">
        <authorList>
            <consortium name="EnsemblMetazoa"/>
        </authorList>
    </citation>
    <scope>IDENTIFICATION</scope>
    <source>
        <strain evidence="1">PS312</strain>
    </source>
</reference>
<gene>
    <name evidence="1" type="primary">WBGene00118014</name>
</gene>
<protein>
    <submittedName>
        <fullName evidence="1">Uncharacterized protein</fullName>
    </submittedName>
</protein>
<dbReference type="Proteomes" id="UP000005239">
    <property type="component" value="Unassembled WGS sequence"/>
</dbReference>
<reference evidence="2" key="1">
    <citation type="journal article" date="2008" name="Nat. Genet.">
        <title>The Pristionchus pacificus genome provides a unique perspective on nematode lifestyle and parasitism.</title>
        <authorList>
            <person name="Dieterich C."/>
            <person name="Clifton S.W."/>
            <person name="Schuster L.N."/>
            <person name="Chinwalla A."/>
            <person name="Delehaunty K."/>
            <person name="Dinkelacker I."/>
            <person name="Fulton L."/>
            <person name="Fulton R."/>
            <person name="Godfrey J."/>
            <person name="Minx P."/>
            <person name="Mitreva M."/>
            <person name="Roeseler W."/>
            <person name="Tian H."/>
            <person name="Witte H."/>
            <person name="Yang S.P."/>
            <person name="Wilson R.K."/>
            <person name="Sommer R.J."/>
        </authorList>
    </citation>
    <scope>NUCLEOTIDE SEQUENCE [LARGE SCALE GENOMIC DNA]</scope>
    <source>
        <strain evidence="2">PS312</strain>
    </source>
</reference>